<keyword evidence="2" id="KW-0813">Transport</keyword>
<feature type="domain" description="Cation/H+ exchanger transmembrane" evidence="8">
    <location>
        <begin position="16"/>
        <end position="396"/>
    </location>
</feature>
<feature type="transmembrane region" description="Helical" evidence="7">
    <location>
        <begin position="171"/>
        <end position="192"/>
    </location>
</feature>
<proteinExistence type="predicted"/>
<evidence type="ECO:0000256" key="7">
    <source>
        <dbReference type="SAM" id="Phobius"/>
    </source>
</evidence>
<dbReference type="InterPro" id="IPR050794">
    <property type="entry name" value="CPA2_transporter"/>
</dbReference>
<feature type="transmembrane region" description="Helical" evidence="7">
    <location>
        <begin position="70"/>
        <end position="91"/>
    </location>
</feature>
<evidence type="ECO:0000313" key="10">
    <source>
        <dbReference type="Proteomes" id="UP000194733"/>
    </source>
</evidence>
<dbReference type="PANTHER" id="PTHR32468">
    <property type="entry name" value="CATION/H + ANTIPORTER"/>
    <property type="match status" value="1"/>
</dbReference>
<keyword evidence="6 7" id="KW-0472">Membrane</keyword>
<reference evidence="9 10" key="1">
    <citation type="submission" date="2016-10" db="EMBL/GenBank/DDBJ databases">
        <title>Comparative genomics of Bacillus thuringiensis reveals a path to pathogens against multiple invertebrate hosts.</title>
        <authorList>
            <person name="Zheng J."/>
            <person name="Gao Q."/>
            <person name="Liu H."/>
            <person name="Peng D."/>
            <person name="Ruan L."/>
            <person name="Sun M."/>
        </authorList>
    </citation>
    <scope>NUCLEOTIDE SEQUENCE [LARGE SCALE GENOMIC DNA]</scope>
    <source>
        <strain evidence="9">BGSC 4BB1</strain>
    </source>
</reference>
<dbReference type="GO" id="GO:0015297">
    <property type="term" value="F:antiporter activity"/>
    <property type="evidence" value="ECO:0007669"/>
    <property type="project" value="InterPro"/>
</dbReference>
<keyword evidence="5" id="KW-0406">Ion transport</keyword>
<comment type="subcellular location">
    <subcellularLocation>
        <location evidence="1">Membrane</location>
        <topology evidence="1">Multi-pass membrane protein</topology>
    </subcellularLocation>
</comment>
<evidence type="ECO:0000256" key="3">
    <source>
        <dbReference type="ARBA" id="ARBA00022692"/>
    </source>
</evidence>
<dbReference type="GO" id="GO:1902600">
    <property type="term" value="P:proton transmembrane transport"/>
    <property type="evidence" value="ECO:0007669"/>
    <property type="project" value="InterPro"/>
</dbReference>
<feature type="transmembrane region" description="Helical" evidence="7">
    <location>
        <begin position="292"/>
        <end position="311"/>
    </location>
</feature>
<dbReference type="Proteomes" id="UP000194733">
    <property type="component" value="Unassembled WGS sequence"/>
</dbReference>
<evidence type="ECO:0000256" key="4">
    <source>
        <dbReference type="ARBA" id="ARBA00022989"/>
    </source>
</evidence>
<dbReference type="PANTHER" id="PTHR32468:SF0">
    <property type="entry name" value="K(+)_H(+) ANTIPORTER 1"/>
    <property type="match status" value="1"/>
</dbReference>
<dbReference type="EMBL" id="NFCY01000028">
    <property type="protein sequence ID" value="OTX42745.1"/>
    <property type="molecule type" value="Genomic_DNA"/>
</dbReference>
<comment type="caution">
    <text evidence="9">The sequence shown here is derived from an EMBL/GenBank/DDBJ whole genome shotgun (WGS) entry which is preliminary data.</text>
</comment>
<organism evidence="9 10">
    <name type="scientific">Bacillus thuringiensis serovar sooncheon</name>
    <dbReference type="NCBI Taxonomy" id="180891"/>
    <lineage>
        <taxon>Bacteria</taxon>
        <taxon>Bacillati</taxon>
        <taxon>Bacillota</taxon>
        <taxon>Bacilli</taxon>
        <taxon>Bacillales</taxon>
        <taxon>Bacillaceae</taxon>
        <taxon>Bacillus</taxon>
        <taxon>Bacillus cereus group</taxon>
    </lineage>
</organism>
<dbReference type="InterPro" id="IPR038770">
    <property type="entry name" value="Na+/solute_symporter_sf"/>
</dbReference>
<name>A0A9Q5SDW3_BACTU</name>
<sequence length="417" mass="45949">MSNPHLFIQVIFSLILILGGTRLSGKLIMYVGQPRVVGEMITGIILGPIVFAHFFPSLQNQIFSTDVKNVLFVLGHIGVIIFMFLIGATLNTKKMRSKLFKQASMLAIIGTVPTFILGFLIGLYLYKDISIPNISSTNFSIFLGCALSITAFPVLAGILQEKGETQSYLGSLVLMAASINDVIAWCFFSLIVVMGQGDNMINTVYKAVGIVLFTFLMLGMFKPLAKKYLLKKYKENIFSQSDLAKILIILLLIAWLTEYIGGFSIFGAFLAGMVLPRMPAFQSELVNRLSDWNTVFFLPIFFVFSGLNVKVEELLSSYFLLPFLLILVAAILGKYGFSLGVMKYMGFSWRDSSAVGGLMNARGLMELVLINLGLSYGIISQNVFSLLVFMTIVTTAMAAPIYTLSHASNNCSDTINK</sequence>
<gene>
    <name evidence="9" type="ORF">BK724_24110</name>
</gene>
<dbReference type="GO" id="GO:0016020">
    <property type="term" value="C:membrane"/>
    <property type="evidence" value="ECO:0007669"/>
    <property type="project" value="UniProtKB-SubCell"/>
</dbReference>
<dbReference type="Gene3D" id="1.20.1530.20">
    <property type="match status" value="1"/>
</dbReference>
<dbReference type="InterPro" id="IPR006153">
    <property type="entry name" value="Cation/H_exchanger_TM"/>
</dbReference>
<dbReference type="AlphaFoldDB" id="A0A9Q5SDW3"/>
<feature type="transmembrane region" description="Helical" evidence="7">
    <location>
        <begin position="383"/>
        <end position="402"/>
    </location>
</feature>
<evidence type="ECO:0000313" key="9">
    <source>
        <dbReference type="EMBL" id="OTX42745.1"/>
    </source>
</evidence>
<feature type="transmembrane region" description="Helical" evidence="7">
    <location>
        <begin position="246"/>
        <end position="272"/>
    </location>
</feature>
<feature type="transmembrane region" description="Helical" evidence="7">
    <location>
        <begin position="204"/>
        <end position="225"/>
    </location>
</feature>
<evidence type="ECO:0000256" key="1">
    <source>
        <dbReference type="ARBA" id="ARBA00004141"/>
    </source>
</evidence>
<keyword evidence="4 7" id="KW-1133">Transmembrane helix</keyword>
<dbReference type="Pfam" id="PF00999">
    <property type="entry name" value="Na_H_Exchanger"/>
    <property type="match status" value="1"/>
</dbReference>
<evidence type="ECO:0000256" key="5">
    <source>
        <dbReference type="ARBA" id="ARBA00023065"/>
    </source>
</evidence>
<feature type="transmembrane region" description="Helical" evidence="7">
    <location>
        <begin position="103"/>
        <end position="126"/>
    </location>
</feature>
<accession>A0A9Q5SDW3</accession>
<feature type="transmembrane region" description="Helical" evidence="7">
    <location>
        <begin position="36"/>
        <end position="58"/>
    </location>
</feature>
<keyword evidence="3 7" id="KW-0812">Transmembrane</keyword>
<protein>
    <submittedName>
        <fullName evidence="9">Cation/H(+) antiporter</fullName>
    </submittedName>
</protein>
<feature type="transmembrane region" description="Helical" evidence="7">
    <location>
        <begin position="6"/>
        <end position="24"/>
    </location>
</feature>
<feature type="transmembrane region" description="Helical" evidence="7">
    <location>
        <begin position="318"/>
        <end position="337"/>
    </location>
</feature>
<feature type="transmembrane region" description="Helical" evidence="7">
    <location>
        <begin position="138"/>
        <end position="159"/>
    </location>
</feature>
<evidence type="ECO:0000256" key="6">
    <source>
        <dbReference type="ARBA" id="ARBA00023136"/>
    </source>
</evidence>
<evidence type="ECO:0000256" key="2">
    <source>
        <dbReference type="ARBA" id="ARBA00022448"/>
    </source>
</evidence>
<evidence type="ECO:0000259" key="8">
    <source>
        <dbReference type="Pfam" id="PF00999"/>
    </source>
</evidence>
<dbReference type="RefSeq" id="WP_065212297.1">
    <property type="nucleotide sequence ID" value="NZ_NFCY01000028.1"/>
</dbReference>
<feature type="transmembrane region" description="Helical" evidence="7">
    <location>
        <begin position="357"/>
        <end position="376"/>
    </location>
</feature>